<dbReference type="PROSITE" id="PS00166">
    <property type="entry name" value="ENOYL_COA_HYDRATASE"/>
    <property type="match status" value="1"/>
</dbReference>
<proteinExistence type="inferred from homology"/>
<dbReference type="InterPro" id="IPR001753">
    <property type="entry name" value="Enoyl-CoA_hydra/iso"/>
</dbReference>
<gene>
    <name evidence="3" type="ORF">B0X71_17510</name>
</gene>
<dbReference type="Pfam" id="PF00378">
    <property type="entry name" value="ECH_1"/>
    <property type="match status" value="1"/>
</dbReference>
<evidence type="ECO:0000313" key="4">
    <source>
        <dbReference type="Proteomes" id="UP000188184"/>
    </source>
</evidence>
<dbReference type="CDD" id="cd06558">
    <property type="entry name" value="crotonase-like"/>
    <property type="match status" value="1"/>
</dbReference>
<dbReference type="EMBL" id="CP019640">
    <property type="protein sequence ID" value="AQQ55198.1"/>
    <property type="molecule type" value="Genomic_DNA"/>
</dbReference>
<evidence type="ECO:0000256" key="1">
    <source>
        <dbReference type="ARBA" id="ARBA00005254"/>
    </source>
</evidence>
<sequence>MERLAVTEVKDGIGYIRLTRPDKLNALSREMVTSIINALDELTADEAVKVIVLSGEGKAFCAGGDIASMQQLKSMSETADWMNYVSALSKKLLEMDKYVIAAVHGYAAGAGFSLALASDFIVAERNTKFALSFSNIGLIPDLGLIKLLTERISKTLAKEWISSGKVISAETAFEKGIINRIATGEVMEEAAKFAGFIVEGPALSNKYIKYLINHVDGLHQETAFMQENMIQTLLLQTEDHREGVAAFLEKRKPQFKGK</sequence>
<dbReference type="Gene3D" id="1.10.12.10">
    <property type="entry name" value="Lyase 2-enoyl-coa Hydratase, Chain A, domain 2"/>
    <property type="match status" value="1"/>
</dbReference>
<protein>
    <submittedName>
        <fullName evidence="3">Enoyl-CoA hydratase</fullName>
    </submittedName>
</protein>
<comment type="similarity">
    <text evidence="1 2">Belongs to the enoyl-CoA hydratase/isomerase family.</text>
</comment>
<dbReference type="Gene3D" id="3.90.226.10">
    <property type="entry name" value="2-enoyl-CoA Hydratase, Chain A, domain 1"/>
    <property type="match status" value="1"/>
</dbReference>
<dbReference type="InterPro" id="IPR029045">
    <property type="entry name" value="ClpP/crotonase-like_dom_sf"/>
</dbReference>
<dbReference type="OrthoDB" id="9775794at2"/>
<dbReference type="InterPro" id="IPR014748">
    <property type="entry name" value="Enoyl-CoA_hydra_C"/>
</dbReference>
<dbReference type="PANTHER" id="PTHR43459">
    <property type="entry name" value="ENOYL-COA HYDRATASE"/>
    <property type="match status" value="1"/>
</dbReference>
<keyword evidence="4" id="KW-1185">Reference proteome</keyword>
<dbReference type="GO" id="GO:0003824">
    <property type="term" value="F:catalytic activity"/>
    <property type="evidence" value="ECO:0007669"/>
    <property type="project" value="InterPro"/>
</dbReference>
<dbReference type="SUPFAM" id="SSF52096">
    <property type="entry name" value="ClpP/crotonase"/>
    <property type="match status" value="1"/>
</dbReference>
<dbReference type="PANTHER" id="PTHR43459:SF1">
    <property type="entry name" value="EG:BACN32G11.4 PROTEIN"/>
    <property type="match status" value="1"/>
</dbReference>
<dbReference type="KEGG" id="pmar:B0X71_17510"/>
<evidence type="ECO:0000256" key="2">
    <source>
        <dbReference type="RuleBase" id="RU003707"/>
    </source>
</evidence>
<dbReference type="InterPro" id="IPR018376">
    <property type="entry name" value="Enoyl-CoA_hyd/isom_CS"/>
</dbReference>
<organism evidence="3 4">
    <name type="scientific">Planococcus lenghuensis</name>
    <dbReference type="NCBI Taxonomy" id="2213202"/>
    <lineage>
        <taxon>Bacteria</taxon>
        <taxon>Bacillati</taxon>
        <taxon>Bacillota</taxon>
        <taxon>Bacilli</taxon>
        <taxon>Bacillales</taxon>
        <taxon>Caryophanaceae</taxon>
        <taxon>Planococcus</taxon>
    </lineage>
</organism>
<evidence type="ECO:0000313" key="3">
    <source>
        <dbReference type="EMBL" id="AQQ55198.1"/>
    </source>
</evidence>
<accession>A0A1Q2L410</accession>
<dbReference type="AlphaFoldDB" id="A0A1Q2L410"/>
<dbReference type="Proteomes" id="UP000188184">
    <property type="component" value="Chromosome"/>
</dbReference>
<reference evidence="3 4" key="1">
    <citation type="submission" date="2017-02" db="EMBL/GenBank/DDBJ databases">
        <title>The complete genomic sequence of a novel cold adapted crude oil-degrading bacterium Planococcus qaidamina Y42.</title>
        <authorList>
            <person name="Yang R."/>
        </authorList>
    </citation>
    <scope>NUCLEOTIDE SEQUENCE [LARGE SCALE GENOMIC DNA]</scope>
    <source>
        <strain evidence="3 4">Y42</strain>
    </source>
</reference>
<name>A0A1Q2L410_9BACL</name>